<evidence type="ECO:0000313" key="2">
    <source>
        <dbReference type="EMBL" id="PNH00014.1"/>
    </source>
</evidence>
<feature type="compositionally biased region" description="Low complexity" evidence="1">
    <location>
        <begin position="39"/>
        <end position="53"/>
    </location>
</feature>
<dbReference type="EMBL" id="PGGS01001807">
    <property type="protein sequence ID" value="PNH00014.1"/>
    <property type="molecule type" value="Genomic_DNA"/>
</dbReference>
<proteinExistence type="predicted"/>
<keyword evidence="3" id="KW-1185">Reference proteome</keyword>
<dbReference type="AlphaFoldDB" id="A0A2J7ZIC6"/>
<comment type="caution">
    <text evidence="2">The sequence shown here is derived from an EMBL/GenBank/DDBJ whole genome shotgun (WGS) entry which is preliminary data.</text>
</comment>
<gene>
    <name evidence="2" type="ORF">TSOC_014188</name>
</gene>
<name>A0A2J7ZIC6_9CHLO</name>
<dbReference type="OrthoDB" id="682716at2759"/>
<dbReference type="SUPFAM" id="SSF56219">
    <property type="entry name" value="DNase I-like"/>
    <property type="match status" value="1"/>
</dbReference>
<organism evidence="2 3">
    <name type="scientific">Tetrabaena socialis</name>
    <dbReference type="NCBI Taxonomy" id="47790"/>
    <lineage>
        <taxon>Eukaryota</taxon>
        <taxon>Viridiplantae</taxon>
        <taxon>Chlorophyta</taxon>
        <taxon>core chlorophytes</taxon>
        <taxon>Chlorophyceae</taxon>
        <taxon>CS clade</taxon>
        <taxon>Chlamydomonadales</taxon>
        <taxon>Tetrabaenaceae</taxon>
        <taxon>Tetrabaena</taxon>
    </lineage>
</organism>
<evidence type="ECO:0000313" key="3">
    <source>
        <dbReference type="Proteomes" id="UP000236333"/>
    </source>
</evidence>
<dbReference type="InterPro" id="IPR036691">
    <property type="entry name" value="Endo/exonu/phosph_ase_sf"/>
</dbReference>
<dbReference type="Gene3D" id="3.60.10.10">
    <property type="entry name" value="Endonuclease/exonuclease/phosphatase"/>
    <property type="match status" value="1"/>
</dbReference>
<dbReference type="PANTHER" id="PTHR48447:SF1">
    <property type="entry name" value="REVERSE TRANSCRIPTASE ZINC-BINDING DOMAIN-CONTAINING PROTEIN"/>
    <property type="match status" value="1"/>
</dbReference>
<accession>A0A2J7ZIC6</accession>
<dbReference type="Proteomes" id="UP000236333">
    <property type="component" value="Unassembled WGS sequence"/>
</dbReference>
<evidence type="ECO:0008006" key="4">
    <source>
        <dbReference type="Google" id="ProtNLM"/>
    </source>
</evidence>
<reference evidence="2 3" key="1">
    <citation type="journal article" date="2017" name="Mol. Biol. Evol.">
        <title>The 4-celled Tetrabaena socialis nuclear genome reveals the essential components for genetic control of cell number at the origin of multicellularity in the volvocine lineage.</title>
        <authorList>
            <person name="Featherston J."/>
            <person name="Arakaki Y."/>
            <person name="Hanschen E.R."/>
            <person name="Ferris P.J."/>
            <person name="Michod R.E."/>
            <person name="Olson B.J.S.C."/>
            <person name="Nozaki H."/>
            <person name="Durand P.M."/>
        </authorList>
    </citation>
    <scope>NUCLEOTIDE SEQUENCE [LARGE SCALE GENOMIC DNA]</scope>
    <source>
        <strain evidence="2 3">NIES-571</strain>
    </source>
</reference>
<sequence length="848" mass="88195">MNADDTGRVEVMEPASAAPEAALGTAAASSCTGIIRVPSSGSGAEAPEAEAGGDFYQTSSNSPRRTKMETHICSCDIPRATSALLSAARELRLGDWRTWWAPAPSSRSGGVAIFIRSALFTSGVLQLRADPPAPAAATAGRLLHLPLAWGGHDFTLACAYLPSGNSPAQRAFILAHLAPLAAAPGAHVWAADFNFVTDPTLDGTSARPQDAATARCFVDACPGHADAFRALHPTRRAFSFICPTGASRLDRILISTATLPSVLSCAIVAGHPADHRLVCASIAATPAASPPGPGLRRVRLHFLDFADLRERLRDWIETAVAAAPADPSALLDWWPAFKRSLSISACRLSQIARGRHVDAAAAEKAANSAADAAFAAVEEGDATAIPRAARARSAAAAAAVKATVGAARRTRHAWLRTGERPSPVITRQVRPPAACRLIPALRRPDRTSTADPSKMPGIMMAFWQRVCTAAATDSAARRVAAVEDTLGRVARLPLSTFGRAFAASGYALSRSLYHAEFAGLPTGPQLNRLRQTTTALVDRALSPAAYTANPHARLVGVGAACMPAPPALGGFGLLPLVEHVRGRHAALAARCLTGACPGLGSFQPPWALVALALLRHIHHAATPLCLLTARVLPAQGARRASVLVLGRPVPSTCPALIQLASAFSALPPPLILPSPALEPGPWCFNTPLWGNPLLPGATAGQSLEADFADLAGIRGFNTVGMAVRCCAAMTALLLTAPITPPGQPVNPAVARQLTQAYHATVLRGILQIEPAALPPALRSFPMALARFIALHPRMPPAWCAAAGVVANAPGGAAAAPAAPVVWSLLLRHLGWRLGTTVIPLLTLTVKQA</sequence>
<protein>
    <recommendedName>
        <fullName evidence="4">Endonuclease/exonuclease/phosphatase domain-containing protein</fullName>
    </recommendedName>
</protein>
<feature type="non-terminal residue" evidence="2">
    <location>
        <position position="848"/>
    </location>
</feature>
<feature type="region of interest" description="Disordered" evidence="1">
    <location>
        <begin position="39"/>
        <end position="62"/>
    </location>
</feature>
<evidence type="ECO:0000256" key="1">
    <source>
        <dbReference type="SAM" id="MobiDB-lite"/>
    </source>
</evidence>
<dbReference type="PANTHER" id="PTHR48447">
    <property type="entry name" value="REVERSE TRANSCRIPTASE ZINC-BINDING DOMAIN-CONTAINING PROTEIN"/>
    <property type="match status" value="1"/>
</dbReference>